<comment type="caution">
    <text evidence="9">The sequence shown here is derived from an EMBL/GenBank/DDBJ whole genome shotgun (WGS) entry which is preliminary data.</text>
</comment>
<evidence type="ECO:0000256" key="4">
    <source>
        <dbReference type="ARBA" id="ARBA00022692"/>
    </source>
</evidence>
<feature type="transmembrane region" description="Helical" evidence="7">
    <location>
        <begin position="232"/>
        <end position="253"/>
    </location>
</feature>
<evidence type="ECO:0000256" key="1">
    <source>
        <dbReference type="ARBA" id="ARBA00004141"/>
    </source>
</evidence>
<evidence type="ECO:0000313" key="10">
    <source>
        <dbReference type="Proteomes" id="UP000177006"/>
    </source>
</evidence>
<dbReference type="GO" id="GO:0016757">
    <property type="term" value="F:glycosyltransferase activity"/>
    <property type="evidence" value="ECO:0007669"/>
    <property type="project" value="UniProtKB-KW"/>
</dbReference>
<dbReference type="STRING" id="1797457.A2160_02690"/>
<dbReference type="InterPro" id="IPR029044">
    <property type="entry name" value="Nucleotide-diphossugar_trans"/>
</dbReference>
<dbReference type="InterPro" id="IPR050256">
    <property type="entry name" value="Glycosyltransferase_2"/>
</dbReference>
<keyword evidence="5 7" id="KW-1133">Transmembrane helix</keyword>
<dbReference type="Proteomes" id="UP000177006">
    <property type="component" value="Unassembled WGS sequence"/>
</dbReference>
<dbReference type="PANTHER" id="PTHR48090">
    <property type="entry name" value="UNDECAPRENYL-PHOSPHATE 4-DEOXY-4-FORMAMIDO-L-ARABINOSE TRANSFERASE-RELATED"/>
    <property type="match status" value="1"/>
</dbReference>
<dbReference type="Pfam" id="PF00535">
    <property type="entry name" value="Glycos_transf_2"/>
    <property type="match status" value="1"/>
</dbReference>
<comment type="subcellular location">
    <subcellularLocation>
        <location evidence="1">Membrane</location>
        <topology evidence="1">Multi-pass membrane protein</topology>
    </subcellularLocation>
</comment>
<feature type="domain" description="Glycosyltransferase 2-like" evidence="8">
    <location>
        <begin position="6"/>
        <end position="168"/>
    </location>
</feature>
<evidence type="ECO:0000259" key="8">
    <source>
        <dbReference type="Pfam" id="PF00535"/>
    </source>
</evidence>
<keyword evidence="4 7" id="KW-0812">Transmembrane</keyword>
<dbReference type="Gene3D" id="3.90.550.10">
    <property type="entry name" value="Spore Coat Polysaccharide Biosynthesis Protein SpsA, Chain A"/>
    <property type="match status" value="1"/>
</dbReference>
<evidence type="ECO:0000256" key="3">
    <source>
        <dbReference type="ARBA" id="ARBA00022679"/>
    </source>
</evidence>
<dbReference type="InterPro" id="IPR001173">
    <property type="entry name" value="Glyco_trans_2-like"/>
</dbReference>
<dbReference type="EMBL" id="MEZK01000010">
    <property type="protein sequence ID" value="OGD63367.1"/>
    <property type="molecule type" value="Genomic_DNA"/>
</dbReference>
<keyword evidence="6 7" id="KW-0472">Membrane</keyword>
<sequence>MYTYLSVVIPLLNEEKNLPILISRLIQTIKKDVKRSYEIIFIDDGSIDKTWALIGKFHKKNKNIKGISFFRNFGHQYALTAGINLAKGKLIYMLDGDLQHPPELLKKFIAKYKEGYEIIAGVRKQRDDPAALLKKTSSRFYCWIFNKLSKTGIVSGTSDFRLISRRVADLLIDLPEQDKFYRALLPWSGFKTFYFPYNSQPRVKGKSRFGFIKRFYLGIEGVISFSTKPLALSIYLGFFAAFLAFIYGLYALYEKLILGVTQSGFTSLVAIILFVGGVQLITLGIIGIYIGRITRQIKGRPEYLIRTTIGL</sequence>
<protein>
    <recommendedName>
        <fullName evidence="8">Glycosyltransferase 2-like domain-containing protein</fullName>
    </recommendedName>
</protein>
<evidence type="ECO:0000256" key="5">
    <source>
        <dbReference type="ARBA" id="ARBA00022989"/>
    </source>
</evidence>
<evidence type="ECO:0000313" key="9">
    <source>
        <dbReference type="EMBL" id="OGD63367.1"/>
    </source>
</evidence>
<feature type="transmembrane region" description="Helical" evidence="7">
    <location>
        <begin position="265"/>
        <end position="290"/>
    </location>
</feature>
<keyword evidence="3" id="KW-0808">Transferase</keyword>
<dbReference type="AlphaFoldDB" id="A0A1F5E7I7"/>
<dbReference type="CDD" id="cd04187">
    <property type="entry name" value="DPM1_like_bac"/>
    <property type="match status" value="1"/>
</dbReference>
<organism evidence="9 10">
    <name type="scientific">Candidatus Beckwithbacteria bacterium RBG_13_42_9</name>
    <dbReference type="NCBI Taxonomy" id="1797457"/>
    <lineage>
        <taxon>Bacteria</taxon>
        <taxon>Candidatus Beckwithiibacteriota</taxon>
    </lineage>
</organism>
<reference evidence="9 10" key="1">
    <citation type="journal article" date="2016" name="Nat. Commun.">
        <title>Thousands of microbial genomes shed light on interconnected biogeochemical processes in an aquifer system.</title>
        <authorList>
            <person name="Anantharaman K."/>
            <person name="Brown C.T."/>
            <person name="Hug L.A."/>
            <person name="Sharon I."/>
            <person name="Castelle C.J."/>
            <person name="Probst A.J."/>
            <person name="Thomas B.C."/>
            <person name="Singh A."/>
            <person name="Wilkins M.J."/>
            <person name="Karaoz U."/>
            <person name="Brodie E.L."/>
            <person name="Williams K.H."/>
            <person name="Hubbard S.S."/>
            <person name="Banfield J.F."/>
        </authorList>
    </citation>
    <scope>NUCLEOTIDE SEQUENCE [LARGE SCALE GENOMIC DNA]</scope>
</reference>
<evidence type="ECO:0000256" key="7">
    <source>
        <dbReference type="SAM" id="Phobius"/>
    </source>
</evidence>
<name>A0A1F5E7I7_9BACT</name>
<evidence type="ECO:0000256" key="2">
    <source>
        <dbReference type="ARBA" id="ARBA00022676"/>
    </source>
</evidence>
<gene>
    <name evidence="9" type="ORF">A2160_02690</name>
</gene>
<evidence type="ECO:0000256" key="6">
    <source>
        <dbReference type="ARBA" id="ARBA00023136"/>
    </source>
</evidence>
<accession>A0A1F5E7I7</accession>
<keyword evidence="2" id="KW-0328">Glycosyltransferase</keyword>
<dbReference type="SUPFAM" id="SSF53448">
    <property type="entry name" value="Nucleotide-diphospho-sugar transferases"/>
    <property type="match status" value="1"/>
</dbReference>
<dbReference type="PANTHER" id="PTHR48090:SF1">
    <property type="entry name" value="PROPHAGE BACTOPRENOL GLUCOSYL TRANSFERASE HOMOLOG"/>
    <property type="match status" value="1"/>
</dbReference>
<proteinExistence type="predicted"/>
<dbReference type="GO" id="GO:0005886">
    <property type="term" value="C:plasma membrane"/>
    <property type="evidence" value="ECO:0007669"/>
    <property type="project" value="TreeGrafter"/>
</dbReference>